<reference evidence="2 3" key="1">
    <citation type="submission" date="2019-03" db="EMBL/GenBank/DDBJ databases">
        <title>Genomics of glacier-inhabiting Cryobacterium strains.</title>
        <authorList>
            <person name="Liu Q."/>
            <person name="Xin Y.-H."/>
        </authorList>
    </citation>
    <scope>NUCLEOTIDE SEQUENCE [LARGE SCALE GENOMIC DNA]</scope>
    <source>
        <strain evidence="2 3">Hh14</strain>
    </source>
</reference>
<dbReference type="AlphaFoldDB" id="A0A4R8ZTJ0"/>
<feature type="transmembrane region" description="Helical" evidence="1">
    <location>
        <begin position="122"/>
        <end position="143"/>
    </location>
</feature>
<keyword evidence="1" id="KW-0812">Transmembrane</keyword>
<keyword evidence="1" id="KW-1133">Transmembrane helix</keyword>
<gene>
    <name evidence="2" type="ORF">E3T55_19965</name>
</gene>
<accession>A0A4R8ZTJ0</accession>
<comment type="caution">
    <text evidence="2">The sequence shown here is derived from an EMBL/GenBank/DDBJ whole genome shotgun (WGS) entry which is preliminary data.</text>
</comment>
<protein>
    <submittedName>
        <fullName evidence="2">DUF2975 domain-containing protein</fullName>
    </submittedName>
</protein>
<dbReference type="Proteomes" id="UP000297447">
    <property type="component" value="Unassembled WGS sequence"/>
</dbReference>
<dbReference type="Pfam" id="PF11188">
    <property type="entry name" value="DUF2975"/>
    <property type="match status" value="1"/>
</dbReference>
<keyword evidence="3" id="KW-1185">Reference proteome</keyword>
<evidence type="ECO:0000313" key="3">
    <source>
        <dbReference type="Proteomes" id="UP000297447"/>
    </source>
</evidence>
<dbReference type="OrthoDB" id="4955244at2"/>
<dbReference type="InterPro" id="IPR021354">
    <property type="entry name" value="DUF2975"/>
</dbReference>
<sequence length="161" mass="17164">MISSYNPRPTLMATVVTWIGLGLLGALILGVGIALYPVSDSLARDNPEFANLQIPLLVLAFAICVCAETVLAATAMLVGYIRLDQIFDRAAARMVDLLVNTVIVATVLTATLLPFIPGPPVLGLLILGSVLVGITLFLVLSVLRSLLRRAVLMRVELDEVV</sequence>
<feature type="transmembrane region" description="Helical" evidence="1">
    <location>
        <begin position="12"/>
        <end position="36"/>
    </location>
</feature>
<dbReference type="RefSeq" id="WP_134521370.1">
    <property type="nucleotide sequence ID" value="NZ_SOHE01000091.1"/>
</dbReference>
<feature type="transmembrane region" description="Helical" evidence="1">
    <location>
        <begin position="95"/>
        <end position="116"/>
    </location>
</feature>
<evidence type="ECO:0000313" key="2">
    <source>
        <dbReference type="EMBL" id="TFD44838.1"/>
    </source>
</evidence>
<proteinExistence type="predicted"/>
<dbReference type="EMBL" id="SOHE01000091">
    <property type="protein sequence ID" value="TFD44838.1"/>
    <property type="molecule type" value="Genomic_DNA"/>
</dbReference>
<keyword evidence="1" id="KW-0472">Membrane</keyword>
<feature type="transmembrane region" description="Helical" evidence="1">
    <location>
        <begin position="56"/>
        <end position="83"/>
    </location>
</feature>
<evidence type="ECO:0000256" key="1">
    <source>
        <dbReference type="SAM" id="Phobius"/>
    </source>
</evidence>
<organism evidence="2 3">
    <name type="scientific">Cryobacterium frigoriphilum</name>
    <dbReference type="NCBI Taxonomy" id="1259150"/>
    <lineage>
        <taxon>Bacteria</taxon>
        <taxon>Bacillati</taxon>
        <taxon>Actinomycetota</taxon>
        <taxon>Actinomycetes</taxon>
        <taxon>Micrococcales</taxon>
        <taxon>Microbacteriaceae</taxon>
        <taxon>Cryobacterium</taxon>
    </lineage>
</organism>
<name>A0A4R8ZTJ0_9MICO</name>